<reference evidence="1" key="1">
    <citation type="submission" date="2024-07" db="EMBL/GenBank/DDBJ databases">
        <authorList>
            <person name="Yu S.T."/>
        </authorList>
    </citation>
    <scope>NUCLEOTIDE SEQUENCE</scope>
    <source>
        <strain evidence="1">R21</strain>
    </source>
</reference>
<protein>
    <recommendedName>
        <fullName evidence="2">Transposase</fullName>
    </recommendedName>
</protein>
<dbReference type="AlphaFoldDB" id="A0AB39P0V6"/>
<evidence type="ECO:0000313" key="1">
    <source>
        <dbReference type="EMBL" id="XDQ23954.1"/>
    </source>
</evidence>
<evidence type="ECO:0008006" key="2">
    <source>
        <dbReference type="Google" id="ProtNLM"/>
    </source>
</evidence>
<dbReference type="EMBL" id="CP163435">
    <property type="protein sequence ID" value="XDQ23954.1"/>
    <property type="molecule type" value="Genomic_DNA"/>
</dbReference>
<proteinExistence type="predicted"/>
<organism evidence="1">
    <name type="scientific">Streptomyces sp. R21</name>
    <dbReference type="NCBI Taxonomy" id="3238627"/>
    <lineage>
        <taxon>Bacteria</taxon>
        <taxon>Bacillati</taxon>
        <taxon>Actinomycetota</taxon>
        <taxon>Actinomycetes</taxon>
        <taxon>Kitasatosporales</taxon>
        <taxon>Streptomycetaceae</taxon>
        <taxon>Streptomyces</taxon>
    </lineage>
</organism>
<sequence length="129" mass="15078">MPRSRPGRVRTGIFHHRTQQATPDIDGLSARSMSEIRHLERTRNYLQPGAVGAAVRLWKNYVHRPERELWREYEWGNPYDECCGDPLEARALLDNVLRAMSPRTARELRQIVSRYDAVRNHRSPPYDVG</sequence>
<name>A0AB39P0V6_9ACTN</name>
<accession>A0AB39P0V6</accession>
<dbReference type="RefSeq" id="WP_369230163.1">
    <property type="nucleotide sequence ID" value="NZ_CP163435.1"/>
</dbReference>
<gene>
    <name evidence="1" type="ORF">AB5J56_04250</name>
</gene>